<accession>A0A0C2BSG0</accession>
<evidence type="ECO:0000313" key="3">
    <source>
        <dbReference type="EMBL" id="KIF84175.1"/>
    </source>
</evidence>
<dbReference type="EMBL" id="JWJG01000028">
    <property type="protein sequence ID" value="KIF82725.1"/>
    <property type="molecule type" value="Genomic_DNA"/>
</dbReference>
<feature type="transmembrane region" description="Helical" evidence="1">
    <location>
        <begin position="193"/>
        <end position="213"/>
    </location>
</feature>
<evidence type="ECO:0000313" key="4">
    <source>
        <dbReference type="Proteomes" id="UP000031572"/>
    </source>
</evidence>
<dbReference type="AlphaFoldDB" id="A0A0C2BSG0"/>
<protein>
    <recommendedName>
        <fullName evidence="5">Polysaccharide biosynthesis protein C-terminal domain-containing protein</fullName>
    </recommendedName>
</protein>
<name>A0A0C2BSG0_9BURK</name>
<feature type="transmembrane region" description="Helical" evidence="1">
    <location>
        <begin position="15"/>
        <end position="35"/>
    </location>
</feature>
<evidence type="ECO:0000313" key="2">
    <source>
        <dbReference type="EMBL" id="KIF82725.1"/>
    </source>
</evidence>
<comment type="caution">
    <text evidence="3">The sequence shown here is derived from an EMBL/GenBank/DDBJ whole genome shotgun (WGS) entry which is preliminary data.</text>
</comment>
<proteinExistence type="predicted"/>
<feature type="transmembrane region" description="Helical" evidence="1">
    <location>
        <begin position="106"/>
        <end position="123"/>
    </location>
</feature>
<feature type="transmembrane region" description="Helical" evidence="1">
    <location>
        <begin position="163"/>
        <end position="181"/>
    </location>
</feature>
<keyword evidence="1" id="KW-1133">Transmembrane helix</keyword>
<organism evidence="3 4">
    <name type="scientific">Noviherbaspirillum autotrophicum</name>
    <dbReference type="NCBI Taxonomy" id="709839"/>
    <lineage>
        <taxon>Bacteria</taxon>
        <taxon>Pseudomonadati</taxon>
        <taxon>Pseudomonadota</taxon>
        <taxon>Betaproteobacteria</taxon>
        <taxon>Burkholderiales</taxon>
        <taxon>Oxalobacteraceae</taxon>
        <taxon>Noviherbaspirillum</taxon>
    </lineage>
</organism>
<evidence type="ECO:0008006" key="5">
    <source>
        <dbReference type="Google" id="ProtNLM"/>
    </source>
</evidence>
<gene>
    <name evidence="3" type="ORF">TSA66_00145</name>
    <name evidence="2" type="ORF">TSA66_20875</name>
</gene>
<evidence type="ECO:0000256" key="1">
    <source>
        <dbReference type="SAM" id="Phobius"/>
    </source>
</evidence>
<feature type="transmembrane region" description="Helical" evidence="1">
    <location>
        <begin position="219"/>
        <end position="243"/>
    </location>
</feature>
<feature type="transmembrane region" description="Helical" evidence="1">
    <location>
        <begin position="76"/>
        <end position="100"/>
    </location>
</feature>
<dbReference type="Proteomes" id="UP000031572">
    <property type="component" value="Unassembled WGS sequence"/>
</dbReference>
<reference evidence="3 4" key="1">
    <citation type="submission" date="2014-12" db="EMBL/GenBank/DDBJ databases">
        <title>Denitrispirillum autotrophicum gen. nov., sp. nov., Denitrifying, Facultatively Autotrophic Bacteria Isolated from Rice Paddy Soil.</title>
        <authorList>
            <person name="Ishii S."/>
            <person name="Ashida N."/>
            <person name="Ohno H."/>
            <person name="Otsuka S."/>
            <person name="Yokota A."/>
            <person name="Senoo K."/>
        </authorList>
    </citation>
    <scope>NUCLEOTIDE SEQUENCE [LARGE SCALE GENOMIC DNA]</scope>
    <source>
        <strain evidence="3 4">TSA66</strain>
    </source>
</reference>
<dbReference type="EMBL" id="JWJG01000002">
    <property type="protein sequence ID" value="KIF84175.1"/>
    <property type="molecule type" value="Genomic_DNA"/>
</dbReference>
<keyword evidence="1" id="KW-0812">Transmembrane</keyword>
<sequence length="260" mass="28520">MWAQLSGYRLLLEHYWGLSALGFVAVGFGLANQIWGLCESLVMQYLFPLYYRRISGVSHTDGGKAFSDLLNSIGPAYLILVAVTLSSAPALLMLLVASSYGGVYKFVYLGALVECCRVLANVLGSGAQVKRRMNILVLPYALGAAFLTVSLVMAAVANWSLEQSLVALPLAAVVMFLAMGERMRRDLSIEIDYSRWGWAVLIVVIVAPISWFFPLTPKSYIEAFEILVGIGALSMICVFALTWKNHALKRLLTVNLRTGE</sequence>
<keyword evidence="4" id="KW-1185">Reference proteome</keyword>
<keyword evidence="1" id="KW-0472">Membrane</keyword>
<feature type="transmembrane region" description="Helical" evidence="1">
    <location>
        <begin position="135"/>
        <end position="157"/>
    </location>
</feature>
<dbReference type="STRING" id="709839.TSA66_00145"/>